<dbReference type="GO" id="GO:0032259">
    <property type="term" value="P:methylation"/>
    <property type="evidence" value="ECO:0007669"/>
    <property type="project" value="UniProtKB-KW"/>
</dbReference>
<dbReference type="InterPro" id="IPR053888">
    <property type="entry name" value="MRM3-like_sub_bind"/>
</dbReference>
<reference evidence="6 7" key="1">
    <citation type="submission" date="2023-09" db="EMBL/GenBank/DDBJ databases">
        <authorList>
            <person name="Rey-Velasco X."/>
        </authorList>
    </citation>
    <scope>NUCLEOTIDE SEQUENCE [LARGE SCALE GENOMIC DNA]</scope>
    <source>
        <strain evidence="6 7">P117</strain>
    </source>
</reference>
<keyword evidence="3" id="KW-0808">Transferase</keyword>
<organism evidence="6 7">
    <name type="scientific">Glaciecola petra</name>
    <dbReference type="NCBI Taxonomy" id="3075602"/>
    <lineage>
        <taxon>Bacteria</taxon>
        <taxon>Pseudomonadati</taxon>
        <taxon>Pseudomonadota</taxon>
        <taxon>Gammaproteobacteria</taxon>
        <taxon>Alteromonadales</taxon>
        <taxon>Alteromonadaceae</taxon>
        <taxon>Glaciecola</taxon>
    </lineage>
</organism>
<dbReference type="RefSeq" id="WP_311367846.1">
    <property type="nucleotide sequence ID" value="NZ_JAVRHX010000001.1"/>
</dbReference>
<feature type="domain" description="tRNA/rRNA methyltransferase SpoU type" evidence="4">
    <location>
        <begin position="107"/>
        <end position="242"/>
    </location>
</feature>
<dbReference type="Gene3D" id="3.40.1280.10">
    <property type="match status" value="1"/>
</dbReference>
<feature type="domain" description="MRM3-like substrate binding" evidence="5">
    <location>
        <begin position="5"/>
        <end position="88"/>
    </location>
</feature>
<evidence type="ECO:0000313" key="7">
    <source>
        <dbReference type="Proteomes" id="UP001253545"/>
    </source>
</evidence>
<dbReference type="SUPFAM" id="SSF55315">
    <property type="entry name" value="L30e-like"/>
    <property type="match status" value="1"/>
</dbReference>
<proteinExistence type="inferred from homology"/>
<gene>
    <name evidence="6" type="ORF">RM552_05910</name>
</gene>
<name>A0ABU2ZQ22_9ALTE</name>
<dbReference type="PANTHER" id="PTHR43191">
    <property type="entry name" value="RRNA METHYLTRANSFERASE 3"/>
    <property type="match status" value="1"/>
</dbReference>
<evidence type="ECO:0000256" key="2">
    <source>
        <dbReference type="ARBA" id="ARBA00022603"/>
    </source>
</evidence>
<keyword evidence="2 6" id="KW-0489">Methyltransferase</keyword>
<dbReference type="SUPFAM" id="SSF75217">
    <property type="entry name" value="alpha/beta knot"/>
    <property type="match status" value="1"/>
</dbReference>
<dbReference type="Gene3D" id="3.30.1330.30">
    <property type="match status" value="1"/>
</dbReference>
<evidence type="ECO:0000313" key="6">
    <source>
        <dbReference type="EMBL" id="MDT0594371.1"/>
    </source>
</evidence>
<comment type="similarity">
    <text evidence="1">Belongs to the class IV-like SAM-binding methyltransferase superfamily. RNA methyltransferase TrmH family.</text>
</comment>
<evidence type="ECO:0000256" key="3">
    <source>
        <dbReference type="ARBA" id="ARBA00022679"/>
    </source>
</evidence>
<dbReference type="InterPro" id="IPR051259">
    <property type="entry name" value="rRNA_Methyltransferase"/>
</dbReference>
<evidence type="ECO:0000256" key="1">
    <source>
        <dbReference type="ARBA" id="ARBA00007228"/>
    </source>
</evidence>
<accession>A0ABU2ZQ22</accession>
<evidence type="ECO:0000259" key="4">
    <source>
        <dbReference type="Pfam" id="PF00588"/>
    </source>
</evidence>
<comment type="caution">
    <text evidence="6">The sequence shown here is derived from an EMBL/GenBank/DDBJ whole genome shotgun (WGS) entry which is preliminary data.</text>
</comment>
<evidence type="ECO:0000259" key="5">
    <source>
        <dbReference type="Pfam" id="PF22435"/>
    </source>
</evidence>
<dbReference type="InterPro" id="IPR029028">
    <property type="entry name" value="Alpha/beta_knot_MTases"/>
</dbReference>
<dbReference type="EMBL" id="JAVRHX010000001">
    <property type="protein sequence ID" value="MDT0594371.1"/>
    <property type="molecule type" value="Genomic_DNA"/>
</dbReference>
<dbReference type="InterPro" id="IPR001537">
    <property type="entry name" value="SpoU_MeTrfase"/>
</dbReference>
<dbReference type="Proteomes" id="UP001253545">
    <property type="component" value="Unassembled WGS sequence"/>
</dbReference>
<dbReference type="InterPro" id="IPR029026">
    <property type="entry name" value="tRNA_m1G_MTases_N"/>
</dbReference>
<dbReference type="PANTHER" id="PTHR43191:SF2">
    <property type="entry name" value="RRNA METHYLTRANSFERASE 3, MITOCHONDRIAL"/>
    <property type="match status" value="1"/>
</dbReference>
<dbReference type="InterPro" id="IPR029064">
    <property type="entry name" value="Ribosomal_eL30-like_sf"/>
</dbReference>
<keyword evidence="7" id="KW-1185">Reference proteome</keyword>
<dbReference type="Pfam" id="PF22435">
    <property type="entry name" value="MRM3-like_sub_bind"/>
    <property type="match status" value="1"/>
</dbReference>
<dbReference type="GO" id="GO:0008168">
    <property type="term" value="F:methyltransferase activity"/>
    <property type="evidence" value="ECO:0007669"/>
    <property type="project" value="UniProtKB-KW"/>
</dbReference>
<sequence>MKLSDIKKLQQKKYRTQFDSYLLEGEHLILELKKAALTQAYLKQATIYFSETHRPLAQKLSNDFNVVQVDTKQMAGLSNTKNPQGILACVPMPKAVTVSDHYAKQPCVYLHEIQDPGNLGTIIRTLAWFGDFRLLLSKNSVDPFNPKVIRASMGAIFHVPIEQEVSLDDLHNRFDKFAYLDMEGKSINSAAFFEYKCYLFGNEARGVPLSELTGCRAEPFNIEGSGNIDSLNVASAVNICVYELSKNKASKR</sequence>
<protein>
    <submittedName>
        <fullName evidence="6">RNA methyltransferase</fullName>
    </submittedName>
</protein>
<dbReference type="Pfam" id="PF00588">
    <property type="entry name" value="SpoU_methylase"/>
    <property type="match status" value="1"/>
</dbReference>